<dbReference type="InterPro" id="IPR036457">
    <property type="entry name" value="PPM-type-like_dom_sf"/>
</dbReference>
<evidence type="ECO:0000313" key="5">
    <source>
        <dbReference type="Proteomes" id="UP000249340"/>
    </source>
</evidence>
<dbReference type="SMART" id="SM00448">
    <property type="entry name" value="REC"/>
    <property type="match status" value="1"/>
</dbReference>
<feature type="domain" description="Response regulatory" evidence="3">
    <location>
        <begin position="18"/>
        <end position="134"/>
    </location>
</feature>
<feature type="modified residue" description="4-aspartylphosphate" evidence="2">
    <location>
        <position position="69"/>
    </location>
</feature>
<dbReference type="Gene3D" id="3.40.50.2300">
    <property type="match status" value="1"/>
</dbReference>
<dbReference type="PROSITE" id="PS50110">
    <property type="entry name" value="RESPONSE_REGULATORY"/>
    <property type="match status" value="1"/>
</dbReference>
<dbReference type="Gene3D" id="3.60.40.10">
    <property type="entry name" value="PPM-type phosphatase domain"/>
    <property type="match status" value="1"/>
</dbReference>
<evidence type="ECO:0000256" key="2">
    <source>
        <dbReference type="PROSITE-ProRule" id="PRU00169"/>
    </source>
</evidence>
<evidence type="ECO:0000259" key="3">
    <source>
        <dbReference type="PROSITE" id="PS50110"/>
    </source>
</evidence>
<dbReference type="InterPro" id="IPR052016">
    <property type="entry name" value="Bact_Sigma-Reg"/>
</dbReference>
<dbReference type="AlphaFoldDB" id="A0A345T5I9"/>
<dbReference type="EMBL" id="CP031264">
    <property type="protein sequence ID" value="AXI81244.1"/>
    <property type="molecule type" value="Genomic_DNA"/>
</dbReference>
<dbReference type="SMART" id="SM00331">
    <property type="entry name" value="PP2C_SIG"/>
    <property type="match status" value="1"/>
</dbReference>
<dbReference type="CDD" id="cd00156">
    <property type="entry name" value="REC"/>
    <property type="match status" value="1"/>
</dbReference>
<evidence type="ECO:0000256" key="1">
    <source>
        <dbReference type="ARBA" id="ARBA00022801"/>
    </source>
</evidence>
<dbReference type="PANTHER" id="PTHR43156:SF2">
    <property type="entry name" value="STAGE II SPORULATION PROTEIN E"/>
    <property type="match status" value="1"/>
</dbReference>
<evidence type="ECO:0000313" key="4">
    <source>
        <dbReference type="EMBL" id="AXI81244.1"/>
    </source>
</evidence>
<sequence>MPSSWLGEPTDANPAPLRIVLVEDDAGDALLVEELLVDTGLEHTLHWEQSLGTALGELRQRPADCVLLDLHLPDASGTAAVDAVQHADRHAAVIVLTGLAESQAGAEAVAAGAQDYLVKGQVGGELLRRSLRYAVHRKHAERAAAELRENRIRAQENARLERGLLPPPLLHTPAVTATTRYLPGREHALLGGDFLDVVETGDGTVHAVIGDVSGHGPDEAALGVCLRITWRALTLAGHHGPELLALLEQVLIAERTRGDMFATCSLLTLDLAAGTATVHLAGHHEPLLSAGGTTGPLDAEPGIALGIAPGLGDWTATVIDLPPTGTLMLYTDGLIEGHVGQGSERLGTAGLVALIDHRSHQDPDSHLDRLVGTVQRLNAGRHADDLAILHLGWRCPGSTAEPAGEGC</sequence>
<dbReference type="Pfam" id="PF07228">
    <property type="entry name" value="SpoIIE"/>
    <property type="match status" value="1"/>
</dbReference>
<dbReference type="InterPro" id="IPR001789">
    <property type="entry name" value="Sig_transdc_resp-reg_receiver"/>
</dbReference>
<dbReference type="PANTHER" id="PTHR43156">
    <property type="entry name" value="STAGE II SPORULATION PROTEIN E-RELATED"/>
    <property type="match status" value="1"/>
</dbReference>
<organism evidence="4 5">
    <name type="scientific">Peterkaempfera bronchialis</name>
    <dbReference type="NCBI Taxonomy" id="2126346"/>
    <lineage>
        <taxon>Bacteria</taxon>
        <taxon>Bacillati</taxon>
        <taxon>Actinomycetota</taxon>
        <taxon>Actinomycetes</taxon>
        <taxon>Kitasatosporales</taxon>
        <taxon>Streptomycetaceae</taxon>
        <taxon>Peterkaempfera</taxon>
    </lineage>
</organism>
<dbReference type="Pfam" id="PF00072">
    <property type="entry name" value="Response_reg"/>
    <property type="match status" value="1"/>
</dbReference>
<proteinExistence type="predicted"/>
<dbReference type="GO" id="GO:0000160">
    <property type="term" value="P:phosphorelay signal transduction system"/>
    <property type="evidence" value="ECO:0007669"/>
    <property type="project" value="InterPro"/>
</dbReference>
<dbReference type="RefSeq" id="WP_111489206.1">
    <property type="nucleotide sequence ID" value="NZ_CP031264.1"/>
</dbReference>
<keyword evidence="5" id="KW-1185">Reference proteome</keyword>
<keyword evidence="2" id="KW-0597">Phosphoprotein</keyword>
<dbReference type="InterPro" id="IPR001932">
    <property type="entry name" value="PPM-type_phosphatase-like_dom"/>
</dbReference>
<protein>
    <submittedName>
        <fullName evidence="4">Response regulator</fullName>
    </submittedName>
</protein>
<dbReference type="GO" id="GO:0016791">
    <property type="term" value="F:phosphatase activity"/>
    <property type="evidence" value="ECO:0007669"/>
    <property type="project" value="TreeGrafter"/>
</dbReference>
<gene>
    <name evidence="4" type="ORF">C7M71_006770</name>
</gene>
<dbReference type="SUPFAM" id="SSF52172">
    <property type="entry name" value="CheY-like"/>
    <property type="match status" value="1"/>
</dbReference>
<dbReference type="Proteomes" id="UP000249340">
    <property type="component" value="Chromosome"/>
</dbReference>
<keyword evidence="1" id="KW-0378">Hydrolase</keyword>
<dbReference type="OrthoDB" id="5181538at2"/>
<reference evidence="5" key="1">
    <citation type="submission" date="2018-07" db="EMBL/GenBank/DDBJ databases">
        <title>Streptacidiphilus bronchialis DSM 106435 chromosome.</title>
        <authorList>
            <person name="Batra D."/>
            <person name="Gulvik C.A."/>
        </authorList>
    </citation>
    <scope>NUCLEOTIDE SEQUENCE [LARGE SCALE GENOMIC DNA]</scope>
    <source>
        <strain evidence="5">DSM 106435</strain>
    </source>
</reference>
<dbReference type="KEGG" id="stri:C7M71_006770"/>
<dbReference type="InterPro" id="IPR011006">
    <property type="entry name" value="CheY-like_superfamily"/>
</dbReference>
<accession>A0A345T5I9</accession>
<name>A0A345T5I9_9ACTN</name>